<feature type="transmembrane region" description="Helical" evidence="2">
    <location>
        <begin position="240"/>
        <end position="259"/>
    </location>
</feature>
<accession>A0ABD5QYD6</accession>
<evidence type="ECO:0000313" key="3">
    <source>
        <dbReference type="EMBL" id="MFC5277496.1"/>
    </source>
</evidence>
<feature type="transmembrane region" description="Helical" evidence="2">
    <location>
        <begin position="343"/>
        <end position="366"/>
    </location>
</feature>
<evidence type="ECO:0000256" key="1">
    <source>
        <dbReference type="SAM" id="MobiDB-lite"/>
    </source>
</evidence>
<dbReference type="AlphaFoldDB" id="A0ABD5QYD6"/>
<dbReference type="EMBL" id="JBHSKY010000002">
    <property type="protein sequence ID" value="MFC5277496.1"/>
    <property type="molecule type" value="Genomic_DNA"/>
</dbReference>
<feature type="transmembrane region" description="Helical" evidence="2">
    <location>
        <begin position="372"/>
        <end position="388"/>
    </location>
</feature>
<keyword evidence="2" id="KW-0812">Transmembrane</keyword>
<keyword evidence="2" id="KW-1133">Transmembrane helix</keyword>
<protein>
    <submittedName>
        <fullName evidence="3">Uncharacterized protein</fullName>
    </submittedName>
</protein>
<feature type="transmembrane region" description="Helical" evidence="2">
    <location>
        <begin position="316"/>
        <end position="336"/>
    </location>
</feature>
<keyword evidence="4" id="KW-1185">Reference proteome</keyword>
<dbReference type="Proteomes" id="UP001596118">
    <property type="component" value="Unassembled WGS sequence"/>
</dbReference>
<feature type="region of interest" description="Disordered" evidence="1">
    <location>
        <begin position="82"/>
        <end position="124"/>
    </location>
</feature>
<keyword evidence="2" id="KW-0472">Membrane</keyword>
<proteinExistence type="predicted"/>
<feature type="transmembrane region" description="Helical" evidence="2">
    <location>
        <begin position="280"/>
        <end position="304"/>
    </location>
</feature>
<reference evidence="3 4" key="1">
    <citation type="journal article" date="2019" name="Int. J. Syst. Evol. Microbiol.">
        <title>The Global Catalogue of Microorganisms (GCM) 10K type strain sequencing project: providing services to taxonomists for standard genome sequencing and annotation.</title>
        <authorList>
            <consortium name="The Broad Institute Genomics Platform"/>
            <consortium name="The Broad Institute Genome Sequencing Center for Infectious Disease"/>
            <person name="Wu L."/>
            <person name="Ma J."/>
        </authorList>
    </citation>
    <scope>NUCLEOTIDE SEQUENCE [LARGE SCALE GENOMIC DNA]</scope>
    <source>
        <strain evidence="3 4">CGMCC 1.12124</strain>
    </source>
</reference>
<dbReference type="RefSeq" id="WP_256410832.1">
    <property type="nucleotide sequence ID" value="NZ_JANHDM010000002.1"/>
</dbReference>
<feature type="transmembrane region" description="Helical" evidence="2">
    <location>
        <begin position="395"/>
        <end position="413"/>
    </location>
</feature>
<gene>
    <name evidence="3" type="ORF">ACFPM1_01750</name>
</gene>
<comment type="caution">
    <text evidence="3">The sequence shown here is derived from an EMBL/GenBank/DDBJ whole genome shotgun (WGS) entry which is preliminary data.</text>
</comment>
<organism evidence="3 4">
    <name type="scientific">Halorubrum rubrum</name>
    <dbReference type="NCBI Taxonomy" id="1126240"/>
    <lineage>
        <taxon>Archaea</taxon>
        <taxon>Methanobacteriati</taxon>
        <taxon>Methanobacteriota</taxon>
        <taxon>Stenosarchaea group</taxon>
        <taxon>Halobacteria</taxon>
        <taxon>Halobacteriales</taxon>
        <taxon>Haloferacaceae</taxon>
        <taxon>Halorubrum</taxon>
    </lineage>
</organism>
<name>A0ABD5QYD6_9EURY</name>
<evidence type="ECO:0000313" key="4">
    <source>
        <dbReference type="Proteomes" id="UP001596118"/>
    </source>
</evidence>
<evidence type="ECO:0000256" key="2">
    <source>
        <dbReference type="SAM" id="Phobius"/>
    </source>
</evidence>
<sequence length="416" mass="44635">MDRKTVAVALLLVVGAGLILSGLLGGTAERPEPGEVPQESLIEVEGDYELWPYTSRSRSVYGQTLAINVVFQNDAETVERTLTADPDADWRETAAAEETDEFGDRTGGDNGTALTEPVDDENGTDPVRDLVEGNWESASGSERYSYFRGSDGGVWKAVTFEIHDGTYLGTRDHIRAYESPDGEYTAVQIHGEYYDWFRLRHTVSDIDDPAARLEDEFIDNPTAAEVSREYRGIEGGWSDGWLSVIEVAVLLPMAGALLRRRTREATWEAVRRLRREGCRHGAALALAVTLAAVFVSIRYVGVAVETAYPALPPKAIAAPLYLVIAVGLPTLVVVGSERADPTVAFLGVVLGLGTGFLLDFAAVGVAVPPGLIVHRVAVLVALGLVAVGRAAEDRPVLAAGVVAWIVGLSLPLADVI</sequence>